<keyword evidence="2" id="KW-1185">Reference proteome</keyword>
<keyword evidence="1" id="KW-0808">Transferase</keyword>
<gene>
    <name evidence="1" type="ORF">SPI_09113</name>
</gene>
<organism evidence="1 2">
    <name type="scientific">Niveomyces insectorum RCEF 264</name>
    <dbReference type="NCBI Taxonomy" id="1081102"/>
    <lineage>
        <taxon>Eukaryota</taxon>
        <taxon>Fungi</taxon>
        <taxon>Dikarya</taxon>
        <taxon>Ascomycota</taxon>
        <taxon>Pezizomycotina</taxon>
        <taxon>Sordariomycetes</taxon>
        <taxon>Hypocreomycetidae</taxon>
        <taxon>Hypocreales</taxon>
        <taxon>Cordycipitaceae</taxon>
        <taxon>Niveomyces</taxon>
    </lineage>
</organism>
<dbReference type="EMBL" id="AZHD01000026">
    <property type="protein sequence ID" value="OAA53906.1"/>
    <property type="molecule type" value="Genomic_DNA"/>
</dbReference>
<reference evidence="1 2" key="1">
    <citation type="journal article" date="2016" name="Genome Biol. Evol.">
        <title>Divergent and convergent evolution of fungal pathogenicity.</title>
        <authorList>
            <person name="Shang Y."/>
            <person name="Xiao G."/>
            <person name="Zheng P."/>
            <person name="Cen K."/>
            <person name="Zhan S."/>
            <person name="Wang C."/>
        </authorList>
    </citation>
    <scope>NUCLEOTIDE SEQUENCE [LARGE SCALE GENOMIC DNA]</scope>
    <source>
        <strain evidence="1 2">RCEF 264</strain>
    </source>
</reference>
<evidence type="ECO:0000313" key="1">
    <source>
        <dbReference type="EMBL" id="OAA53906.1"/>
    </source>
</evidence>
<dbReference type="Proteomes" id="UP000076874">
    <property type="component" value="Unassembled WGS sequence"/>
</dbReference>
<dbReference type="InterPro" id="IPR006813">
    <property type="entry name" value="Glyco_trans_17"/>
</dbReference>
<dbReference type="PANTHER" id="PTHR12224">
    <property type="entry name" value="BETA-1,4-MANNOSYL-GLYCOPROTEIN BETA-1,4-N-ACETYLGLUCOSAMINYL-TRANSFERASE"/>
    <property type="match status" value="1"/>
</dbReference>
<dbReference type="GO" id="GO:0003830">
    <property type="term" value="F:beta-1,4-mannosylglycoprotein 4-beta-N-acetylglucosaminyltransferase activity"/>
    <property type="evidence" value="ECO:0007669"/>
    <property type="project" value="InterPro"/>
</dbReference>
<dbReference type="GO" id="GO:0006044">
    <property type="term" value="P:N-acetylglucosamine metabolic process"/>
    <property type="evidence" value="ECO:0007669"/>
    <property type="project" value="TreeGrafter"/>
</dbReference>
<accession>A0A167M4B4</accession>
<comment type="caution">
    <text evidence="1">The sequence shown here is derived from an EMBL/GenBank/DDBJ whole genome shotgun (WGS) entry which is preliminary data.</text>
</comment>
<dbReference type="PANTHER" id="PTHR12224:SF0">
    <property type="entry name" value="BETA-1,4-MANNOSYL-GLYCOPROTEIN 4-BETA-N-ACETYLGLUCOSAMINYLTRANSFERASE"/>
    <property type="match status" value="1"/>
</dbReference>
<dbReference type="STRING" id="1081102.A0A167M4B4"/>
<evidence type="ECO:0000313" key="2">
    <source>
        <dbReference type="Proteomes" id="UP000076874"/>
    </source>
</evidence>
<name>A0A167M4B4_9HYPO</name>
<dbReference type="OrthoDB" id="6474464at2759"/>
<proteinExistence type="predicted"/>
<dbReference type="AlphaFoldDB" id="A0A167M4B4"/>
<protein>
    <submittedName>
        <fullName evidence="1">Glycosyltransferase family 17</fullName>
    </submittedName>
</protein>
<dbReference type="GO" id="GO:0016020">
    <property type="term" value="C:membrane"/>
    <property type="evidence" value="ECO:0007669"/>
    <property type="project" value="InterPro"/>
</dbReference>
<dbReference type="Pfam" id="PF04724">
    <property type="entry name" value="Glyco_transf_17"/>
    <property type="match status" value="1"/>
</dbReference>
<sequence>MLRFRWTRKHPLASTLALASVFFLLKLLWANPNWTDKSVHKVLGFDPARLDLTSPGTKWDLCNRHNWRPYHTRDRKRARRVYDLFMVNTEVEWLEIRLNTTYDYVDYFVVVESPKTFTNHDKPLRIKEHLEKLAAYRDKIIYHQLEIPDGFHSDRANPAWAWEDLQRDAMYDQVLARLTGDRVPVHGDVLIVADVDEIVRPETITVLKACDFPVRLNLRSAFYYYSYQFRHKGVEWAHPQATYYRGRRTVRPVNLRNSDGGIQPLIKLDTADLWNAGWHCSSCFATIEEFLTKISSFSHQWMNAEQYRDRDRIASYVRQGKDLWDRPTEVFERIDNNQDVPKILLDQRARFSHLLDRSGPNAGFTDYP</sequence>